<proteinExistence type="predicted"/>
<dbReference type="OrthoDB" id="1915846at2759"/>
<dbReference type="PANTHER" id="PTHR11439">
    <property type="entry name" value="GAG-POL-RELATED RETROTRANSPOSON"/>
    <property type="match status" value="1"/>
</dbReference>
<dbReference type="EMBL" id="JAGYWB010000003">
    <property type="protein sequence ID" value="KAI0526946.1"/>
    <property type="molecule type" value="Genomic_DNA"/>
</dbReference>
<evidence type="ECO:0008006" key="3">
    <source>
        <dbReference type="Google" id="ProtNLM"/>
    </source>
</evidence>
<gene>
    <name evidence="1" type="ORF">KFK09_002540</name>
</gene>
<dbReference type="Proteomes" id="UP000829196">
    <property type="component" value="Unassembled WGS sequence"/>
</dbReference>
<keyword evidence="2" id="KW-1185">Reference proteome</keyword>
<sequence length="214" mass="24973">MTNPILTILSNEKLTEENFMKWKSNMNLILIYENYKFVLNEECPPLPAANASRTIRDAYEKWIDSNNKTRTKEYMLVYSESDLIHTGYSDADFQLDRDEKAEYVVAAEAAKEAVWLHNFLIELEVVPNLEKPLTLFCDNSAAISITKEVRNHKRAKHIDRKYHLIREIVKEGKVSVQKITSQENIADPFTKILPERIFQKHVQEMGLRKMSNLL</sequence>
<protein>
    <recommendedName>
        <fullName evidence="3">Retrovirus-related pol polyprotein from transposon tnt 1-94</fullName>
    </recommendedName>
</protein>
<accession>A0A8T3C7D7</accession>
<reference evidence="1" key="1">
    <citation type="journal article" date="2022" name="Front. Genet.">
        <title>Chromosome-Scale Assembly of the Dendrobium nobile Genome Provides Insights Into the Molecular Mechanism of the Biosynthesis of the Medicinal Active Ingredient of Dendrobium.</title>
        <authorList>
            <person name="Xu Q."/>
            <person name="Niu S.-C."/>
            <person name="Li K.-L."/>
            <person name="Zheng P.-J."/>
            <person name="Zhang X.-J."/>
            <person name="Jia Y."/>
            <person name="Liu Y."/>
            <person name="Niu Y.-X."/>
            <person name="Yu L.-H."/>
            <person name="Chen D.-F."/>
            <person name="Zhang G.-Q."/>
        </authorList>
    </citation>
    <scope>NUCLEOTIDE SEQUENCE</scope>
    <source>
        <tissue evidence="1">Leaf</tissue>
    </source>
</reference>
<comment type="caution">
    <text evidence="1">The sequence shown here is derived from an EMBL/GenBank/DDBJ whole genome shotgun (WGS) entry which is preliminary data.</text>
</comment>
<name>A0A8T3C7D7_DENNO</name>
<dbReference type="AlphaFoldDB" id="A0A8T3C7D7"/>
<evidence type="ECO:0000313" key="1">
    <source>
        <dbReference type="EMBL" id="KAI0526946.1"/>
    </source>
</evidence>
<dbReference type="PANTHER" id="PTHR11439:SF467">
    <property type="entry name" value="INTEGRASE CATALYTIC DOMAIN-CONTAINING PROTEIN"/>
    <property type="match status" value="1"/>
</dbReference>
<evidence type="ECO:0000313" key="2">
    <source>
        <dbReference type="Proteomes" id="UP000829196"/>
    </source>
</evidence>
<organism evidence="1 2">
    <name type="scientific">Dendrobium nobile</name>
    <name type="common">Orchid</name>
    <dbReference type="NCBI Taxonomy" id="94219"/>
    <lineage>
        <taxon>Eukaryota</taxon>
        <taxon>Viridiplantae</taxon>
        <taxon>Streptophyta</taxon>
        <taxon>Embryophyta</taxon>
        <taxon>Tracheophyta</taxon>
        <taxon>Spermatophyta</taxon>
        <taxon>Magnoliopsida</taxon>
        <taxon>Liliopsida</taxon>
        <taxon>Asparagales</taxon>
        <taxon>Orchidaceae</taxon>
        <taxon>Epidendroideae</taxon>
        <taxon>Malaxideae</taxon>
        <taxon>Dendrobiinae</taxon>
        <taxon>Dendrobium</taxon>
    </lineage>
</organism>
<dbReference type="CDD" id="cd09272">
    <property type="entry name" value="RNase_HI_RT_Ty1"/>
    <property type="match status" value="1"/>
</dbReference>